<accession>A0A0A9WQU8</accession>
<proteinExistence type="predicted"/>
<sequence length="132" mass="15002">MGDLHMDSIASSENEHPGHCHLSHHHEHSQSNEYDEAHDLQRRASSGTKSHEETSKADEHCEDSCENHYEKSINHFEERSHHHQQLEESGEDEVKDDDVLAKIKAIDDMFSAHLNSKGKSNSKASAKKDKKP</sequence>
<dbReference type="EMBL" id="GDHC01016305">
    <property type="protein sequence ID" value="JAQ02324.1"/>
    <property type="molecule type" value="Transcribed_RNA"/>
</dbReference>
<gene>
    <name evidence="2" type="ORF">CM83_97460</name>
    <name evidence="3" type="ORF">g.654</name>
</gene>
<feature type="region of interest" description="Disordered" evidence="1">
    <location>
        <begin position="1"/>
        <end position="97"/>
    </location>
</feature>
<feature type="compositionally biased region" description="Basic and acidic residues" evidence="1">
    <location>
        <begin position="49"/>
        <end position="86"/>
    </location>
</feature>
<dbReference type="EMBL" id="GBHO01033485">
    <property type="protein sequence ID" value="JAG10119.1"/>
    <property type="molecule type" value="Transcribed_RNA"/>
</dbReference>
<feature type="region of interest" description="Disordered" evidence="1">
    <location>
        <begin position="112"/>
        <end position="132"/>
    </location>
</feature>
<protein>
    <submittedName>
        <fullName evidence="2">Uncharacterized protein</fullName>
    </submittedName>
</protein>
<reference evidence="2" key="2">
    <citation type="submission" date="2014-07" db="EMBL/GenBank/DDBJ databases">
        <authorList>
            <person name="Hull J."/>
        </authorList>
    </citation>
    <scope>NUCLEOTIDE SEQUENCE</scope>
</reference>
<reference evidence="3" key="3">
    <citation type="journal article" date="2016" name="Gigascience">
        <title>De novo construction of an expanded transcriptome assembly for the western tarnished plant bug, Lygus hesperus.</title>
        <authorList>
            <person name="Tassone E.E."/>
            <person name="Geib S.M."/>
            <person name="Hall B."/>
            <person name="Fabrick J.A."/>
            <person name="Brent C.S."/>
            <person name="Hull J.J."/>
        </authorList>
    </citation>
    <scope>NUCLEOTIDE SEQUENCE</scope>
</reference>
<evidence type="ECO:0000313" key="3">
    <source>
        <dbReference type="EMBL" id="JAQ02324.1"/>
    </source>
</evidence>
<evidence type="ECO:0000256" key="1">
    <source>
        <dbReference type="SAM" id="MobiDB-lite"/>
    </source>
</evidence>
<dbReference type="AlphaFoldDB" id="A0A0A9WQU8"/>
<feature type="compositionally biased region" description="Low complexity" evidence="1">
    <location>
        <begin position="115"/>
        <end position="124"/>
    </location>
</feature>
<name>A0A0A9WQU8_LYGHE</name>
<evidence type="ECO:0000313" key="2">
    <source>
        <dbReference type="EMBL" id="JAG10119.1"/>
    </source>
</evidence>
<organism evidence="2">
    <name type="scientific">Lygus hesperus</name>
    <name type="common">Western plant bug</name>
    <dbReference type="NCBI Taxonomy" id="30085"/>
    <lineage>
        <taxon>Eukaryota</taxon>
        <taxon>Metazoa</taxon>
        <taxon>Ecdysozoa</taxon>
        <taxon>Arthropoda</taxon>
        <taxon>Hexapoda</taxon>
        <taxon>Insecta</taxon>
        <taxon>Pterygota</taxon>
        <taxon>Neoptera</taxon>
        <taxon>Paraneoptera</taxon>
        <taxon>Hemiptera</taxon>
        <taxon>Heteroptera</taxon>
        <taxon>Panheteroptera</taxon>
        <taxon>Cimicomorpha</taxon>
        <taxon>Miridae</taxon>
        <taxon>Mirini</taxon>
        <taxon>Lygus</taxon>
    </lineage>
</organism>
<reference evidence="2" key="1">
    <citation type="journal article" date="2014" name="PLoS ONE">
        <title>Transcriptome-Based Identification of ABC Transporters in the Western Tarnished Plant Bug Lygus hesperus.</title>
        <authorList>
            <person name="Hull J.J."/>
            <person name="Chaney K."/>
            <person name="Geib S.M."/>
            <person name="Fabrick J.A."/>
            <person name="Brent C.S."/>
            <person name="Walsh D."/>
            <person name="Lavine L.C."/>
        </authorList>
    </citation>
    <scope>NUCLEOTIDE SEQUENCE</scope>
</reference>